<feature type="non-terminal residue" evidence="1">
    <location>
        <position position="1"/>
    </location>
</feature>
<name>S7RN26_GLOTA</name>
<evidence type="ECO:0000313" key="1">
    <source>
        <dbReference type="EMBL" id="EPQ54139.1"/>
    </source>
</evidence>
<accession>S7RN26</accession>
<dbReference type="RefSeq" id="XP_007867225.1">
    <property type="nucleotide sequence ID" value="XM_007869034.1"/>
</dbReference>
<dbReference type="OrthoDB" id="2205812at2759"/>
<dbReference type="KEGG" id="gtr:GLOTRDRAFT_44243"/>
<organism evidence="1 2">
    <name type="scientific">Gloeophyllum trabeum (strain ATCC 11539 / FP-39264 / Madison 617)</name>
    <name type="common">Brown rot fungus</name>
    <dbReference type="NCBI Taxonomy" id="670483"/>
    <lineage>
        <taxon>Eukaryota</taxon>
        <taxon>Fungi</taxon>
        <taxon>Dikarya</taxon>
        <taxon>Basidiomycota</taxon>
        <taxon>Agaricomycotina</taxon>
        <taxon>Agaricomycetes</taxon>
        <taxon>Gloeophyllales</taxon>
        <taxon>Gloeophyllaceae</taxon>
        <taxon>Gloeophyllum</taxon>
    </lineage>
</organism>
<dbReference type="STRING" id="670483.S7RN26"/>
<dbReference type="HOGENOM" id="CLU_2948060_0_0_1"/>
<dbReference type="AlphaFoldDB" id="S7RN26"/>
<dbReference type="Proteomes" id="UP000030669">
    <property type="component" value="Unassembled WGS sequence"/>
</dbReference>
<evidence type="ECO:0000313" key="2">
    <source>
        <dbReference type="Proteomes" id="UP000030669"/>
    </source>
</evidence>
<evidence type="ECO:0008006" key="3">
    <source>
        <dbReference type="Google" id="ProtNLM"/>
    </source>
</evidence>
<dbReference type="GeneID" id="19306259"/>
<sequence>DDTTIYLRQNDRFDHLTNLLDTWCCASGAKFNTEKTEIIPIGSLAHCNRVIIINNMLSPS</sequence>
<dbReference type="OMA" id="ERWCIAS"/>
<proteinExistence type="predicted"/>
<protein>
    <recommendedName>
        <fullName evidence="3">Reverse transcriptase domain-containing protein</fullName>
    </recommendedName>
</protein>
<dbReference type="EMBL" id="KB469304">
    <property type="protein sequence ID" value="EPQ54139.1"/>
    <property type="molecule type" value="Genomic_DNA"/>
</dbReference>
<keyword evidence="2" id="KW-1185">Reference proteome</keyword>
<gene>
    <name evidence="1" type="ORF">GLOTRDRAFT_44243</name>
</gene>
<reference evidence="1 2" key="1">
    <citation type="journal article" date="2012" name="Science">
        <title>The Paleozoic origin of enzymatic lignin decomposition reconstructed from 31 fungal genomes.</title>
        <authorList>
            <person name="Floudas D."/>
            <person name="Binder M."/>
            <person name="Riley R."/>
            <person name="Barry K."/>
            <person name="Blanchette R.A."/>
            <person name="Henrissat B."/>
            <person name="Martinez A.T."/>
            <person name="Otillar R."/>
            <person name="Spatafora J.W."/>
            <person name="Yadav J.S."/>
            <person name="Aerts A."/>
            <person name="Benoit I."/>
            <person name="Boyd A."/>
            <person name="Carlson A."/>
            <person name="Copeland A."/>
            <person name="Coutinho P.M."/>
            <person name="de Vries R.P."/>
            <person name="Ferreira P."/>
            <person name="Findley K."/>
            <person name="Foster B."/>
            <person name="Gaskell J."/>
            <person name="Glotzer D."/>
            <person name="Gorecki P."/>
            <person name="Heitman J."/>
            <person name="Hesse C."/>
            <person name="Hori C."/>
            <person name="Igarashi K."/>
            <person name="Jurgens J.A."/>
            <person name="Kallen N."/>
            <person name="Kersten P."/>
            <person name="Kohler A."/>
            <person name="Kuees U."/>
            <person name="Kumar T.K.A."/>
            <person name="Kuo A."/>
            <person name="LaButti K."/>
            <person name="Larrondo L.F."/>
            <person name="Lindquist E."/>
            <person name="Ling A."/>
            <person name="Lombard V."/>
            <person name="Lucas S."/>
            <person name="Lundell T."/>
            <person name="Martin R."/>
            <person name="McLaughlin D.J."/>
            <person name="Morgenstern I."/>
            <person name="Morin E."/>
            <person name="Murat C."/>
            <person name="Nagy L.G."/>
            <person name="Nolan M."/>
            <person name="Ohm R.A."/>
            <person name="Patyshakuliyeva A."/>
            <person name="Rokas A."/>
            <person name="Ruiz-Duenas F.J."/>
            <person name="Sabat G."/>
            <person name="Salamov A."/>
            <person name="Samejima M."/>
            <person name="Schmutz J."/>
            <person name="Slot J.C."/>
            <person name="St John F."/>
            <person name="Stenlid J."/>
            <person name="Sun H."/>
            <person name="Sun S."/>
            <person name="Syed K."/>
            <person name="Tsang A."/>
            <person name="Wiebenga A."/>
            <person name="Young D."/>
            <person name="Pisabarro A."/>
            <person name="Eastwood D.C."/>
            <person name="Martin F."/>
            <person name="Cullen D."/>
            <person name="Grigoriev I.V."/>
            <person name="Hibbett D.S."/>
        </authorList>
    </citation>
    <scope>NUCLEOTIDE SEQUENCE [LARGE SCALE GENOMIC DNA]</scope>
    <source>
        <strain evidence="1 2">ATCC 11539</strain>
    </source>
</reference>